<gene>
    <name evidence="1" type="ORF">RFULGI_LOCUS19699</name>
</gene>
<feature type="non-terminal residue" evidence="1">
    <location>
        <position position="1"/>
    </location>
</feature>
<comment type="caution">
    <text evidence="1">The sequence shown here is derived from an EMBL/GenBank/DDBJ whole genome shotgun (WGS) entry which is preliminary data.</text>
</comment>
<evidence type="ECO:0000313" key="1">
    <source>
        <dbReference type="EMBL" id="CAG8821607.1"/>
    </source>
</evidence>
<dbReference type="EMBL" id="CAJVPZ010100830">
    <property type="protein sequence ID" value="CAG8821607.1"/>
    <property type="molecule type" value="Genomic_DNA"/>
</dbReference>
<dbReference type="OrthoDB" id="10464203at2759"/>
<sequence length="67" mass="7864">TVTVGKREDDGEEREEVGVGTIAFLTNLTPKQSKRTRLEDWFKVKLEMRLLEHFTSIRFDVLLRSKL</sequence>
<keyword evidence="2" id="KW-1185">Reference proteome</keyword>
<protein>
    <submittedName>
        <fullName evidence="1">13256_t:CDS:1</fullName>
    </submittedName>
</protein>
<name>A0A9N9PHT7_9GLOM</name>
<dbReference type="AlphaFoldDB" id="A0A9N9PHT7"/>
<accession>A0A9N9PHT7</accession>
<organism evidence="1 2">
    <name type="scientific">Racocetra fulgida</name>
    <dbReference type="NCBI Taxonomy" id="60492"/>
    <lineage>
        <taxon>Eukaryota</taxon>
        <taxon>Fungi</taxon>
        <taxon>Fungi incertae sedis</taxon>
        <taxon>Mucoromycota</taxon>
        <taxon>Glomeromycotina</taxon>
        <taxon>Glomeromycetes</taxon>
        <taxon>Diversisporales</taxon>
        <taxon>Gigasporaceae</taxon>
        <taxon>Racocetra</taxon>
    </lineage>
</organism>
<feature type="non-terminal residue" evidence="1">
    <location>
        <position position="67"/>
    </location>
</feature>
<reference evidence="1" key="1">
    <citation type="submission" date="2021-06" db="EMBL/GenBank/DDBJ databases">
        <authorList>
            <person name="Kallberg Y."/>
            <person name="Tangrot J."/>
            <person name="Rosling A."/>
        </authorList>
    </citation>
    <scope>NUCLEOTIDE SEQUENCE</scope>
    <source>
        <strain evidence="1">IN212</strain>
    </source>
</reference>
<evidence type="ECO:0000313" key="2">
    <source>
        <dbReference type="Proteomes" id="UP000789396"/>
    </source>
</evidence>
<proteinExistence type="predicted"/>
<dbReference type="Proteomes" id="UP000789396">
    <property type="component" value="Unassembled WGS sequence"/>
</dbReference>